<name>A0A385T1Y9_9BACT</name>
<dbReference type="InterPro" id="IPR045916">
    <property type="entry name" value="DUF5777"/>
</dbReference>
<evidence type="ECO:0000259" key="1">
    <source>
        <dbReference type="Pfam" id="PF19089"/>
    </source>
</evidence>
<protein>
    <recommendedName>
        <fullName evidence="1">DUF5777 domain-containing protein</fullName>
    </recommendedName>
</protein>
<dbReference type="Pfam" id="PF19089">
    <property type="entry name" value="DUF5777"/>
    <property type="match status" value="1"/>
</dbReference>
<evidence type="ECO:0000313" key="2">
    <source>
        <dbReference type="EMBL" id="AYB35148.1"/>
    </source>
</evidence>
<accession>A0A385T1Y9</accession>
<dbReference type="KEGG" id="chk:D4L85_33215"/>
<keyword evidence="3" id="KW-1185">Reference proteome</keyword>
<gene>
    <name evidence="2" type="ORF">D4L85_33215</name>
</gene>
<dbReference type="EMBL" id="CP032382">
    <property type="protein sequence ID" value="AYB35148.1"/>
    <property type="molecule type" value="Genomic_DNA"/>
</dbReference>
<feature type="domain" description="DUF5777" evidence="1">
    <location>
        <begin position="48"/>
        <end position="298"/>
    </location>
</feature>
<reference evidence="3" key="1">
    <citation type="submission" date="2018-09" db="EMBL/GenBank/DDBJ databases">
        <title>Chryseolinea sp. KIS68-18 isolated from soil.</title>
        <authorList>
            <person name="Weon H.-Y."/>
            <person name="Kwon S.-W."/>
            <person name="Lee S.A."/>
        </authorList>
    </citation>
    <scope>NUCLEOTIDE SEQUENCE [LARGE SCALE GENOMIC DNA]</scope>
    <source>
        <strain evidence="3">KIS68-18</strain>
    </source>
</reference>
<sequence length="300" mass="34071">MNASIKNQEMKILASLSLALIMLLGRPVYSQDSVATAPAKAKPVKNTFAGIWLIDNQSVMVPIKGTFEFDILHRFGVVKNGYEDLFGLFASSNIRLGFNYSPIDRLYVGFGLTKYKMLWDVNAKYAIFQQMSEGWPVSITYYGNAAIDTRSEEFFIHFSDRLSYFNQLIIARKFSPKFSAQIAPSLSHTNVVNGYYSAPGEVSPERKHNHFAVAISGRYKLTETLSLLANYDQPITKHKSGNPHPNLSFGLDVTTSSHSFQIFFGNYYFLSPQQNNMYNTNDYKNGEYLIGFNITRLWNF</sequence>
<organism evidence="2 3">
    <name type="scientific">Chryseolinea soli</name>
    <dbReference type="NCBI Taxonomy" id="2321403"/>
    <lineage>
        <taxon>Bacteria</taxon>
        <taxon>Pseudomonadati</taxon>
        <taxon>Bacteroidota</taxon>
        <taxon>Cytophagia</taxon>
        <taxon>Cytophagales</taxon>
        <taxon>Fulvivirgaceae</taxon>
        <taxon>Chryseolinea</taxon>
    </lineage>
</organism>
<proteinExistence type="predicted"/>
<dbReference type="AlphaFoldDB" id="A0A385T1Y9"/>
<evidence type="ECO:0000313" key="3">
    <source>
        <dbReference type="Proteomes" id="UP000266183"/>
    </source>
</evidence>
<dbReference type="Proteomes" id="UP000266183">
    <property type="component" value="Chromosome"/>
</dbReference>